<reference evidence="2 3" key="1">
    <citation type="journal article" date="2007" name="Nature">
        <title>Evolution of genes and genomes on the Drosophila phylogeny.</title>
        <authorList>
            <consortium name="Drosophila 12 Genomes Consortium"/>
            <person name="Clark A.G."/>
            <person name="Eisen M.B."/>
            <person name="Smith D.R."/>
            <person name="Bergman C.M."/>
            <person name="Oliver B."/>
            <person name="Markow T.A."/>
            <person name="Kaufman T.C."/>
            <person name="Kellis M."/>
            <person name="Gelbart W."/>
            <person name="Iyer V.N."/>
            <person name="Pollard D.A."/>
            <person name="Sackton T.B."/>
            <person name="Larracuente A.M."/>
            <person name="Singh N.D."/>
            <person name="Abad J.P."/>
            <person name="Abt D.N."/>
            <person name="Adryan B."/>
            <person name="Aguade M."/>
            <person name="Akashi H."/>
            <person name="Anderson W.W."/>
            <person name="Aquadro C.F."/>
            <person name="Ardell D.H."/>
            <person name="Arguello R."/>
            <person name="Artieri C.G."/>
            <person name="Barbash D.A."/>
            <person name="Barker D."/>
            <person name="Barsanti P."/>
            <person name="Batterham P."/>
            <person name="Batzoglou S."/>
            <person name="Begun D."/>
            <person name="Bhutkar A."/>
            <person name="Blanco E."/>
            <person name="Bosak S.A."/>
            <person name="Bradley R.K."/>
            <person name="Brand A.D."/>
            <person name="Brent M.R."/>
            <person name="Brooks A.N."/>
            <person name="Brown R.H."/>
            <person name="Butlin R.K."/>
            <person name="Caggese C."/>
            <person name="Calvi B.R."/>
            <person name="Bernardo de Carvalho A."/>
            <person name="Caspi A."/>
            <person name="Castrezana S."/>
            <person name="Celniker S.E."/>
            <person name="Chang J.L."/>
            <person name="Chapple C."/>
            <person name="Chatterji S."/>
            <person name="Chinwalla A."/>
            <person name="Civetta A."/>
            <person name="Clifton S.W."/>
            <person name="Comeron J.M."/>
            <person name="Costello J.C."/>
            <person name="Coyne J.A."/>
            <person name="Daub J."/>
            <person name="David R.G."/>
            <person name="Delcher A.L."/>
            <person name="Delehaunty K."/>
            <person name="Do C.B."/>
            <person name="Ebling H."/>
            <person name="Edwards K."/>
            <person name="Eickbush T."/>
            <person name="Evans J.D."/>
            <person name="Filipski A."/>
            <person name="Findeiss S."/>
            <person name="Freyhult E."/>
            <person name="Fulton L."/>
            <person name="Fulton R."/>
            <person name="Garcia A.C."/>
            <person name="Gardiner A."/>
            <person name="Garfield D.A."/>
            <person name="Garvin B.E."/>
            <person name="Gibson G."/>
            <person name="Gilbert D."/>
            <person name="Gnerre S."/>
            <person name="Godfrey J."/>
            <person name="Good R."/>
            <person name="Gotea V."/>
            <person name="Gravely B."/>
            <person name="Greenberg A.J."/>
            <person name="Griffiths-Jones S."/>
            <person name="Gross S."/>
            <person name="Guigo R."/>
            <person name="Gustafson E.A."/>
            <person name="Haerty W."/>
            <person name="Hahn M.W."/>
            <person name="Halligan D.L."/>
            <person name="Halpern A.L."/>
            <person name="Halter G.M."/>
            <person name="Han M.V."/>
            <person name="Heger A."/>
            <person name="Hillier L."/>
            <person name="Hinrichs A.S."/>
            <person name="Holmes I."/>
            <person name="Hoskins R.A."/>
            <person name="Hubisz M.J."/>
            <person name="Hultmark D."/>
            <person name="Huntley M.A."/>
            <person name="Jaffe D.B."/>
            <person name="Jagadeeshan S."/>
            <person name="Jeck W.R."/>
            <person name="Johnson J."/>
            <person name="Jones C.D."/>
            <person name="Jordan W.C."/>
            <person name="Karpen G.H."/>
            <person name="Kataoka E."/>
            <person name="Keightley P.D."/>
            <person name="Kheradpour P."/>
            <person name="Kirkness E.F."/>
            <person name="Koerich L.B."/>
            <person name="Kristiansen K."/>
            <person name="Kudrna D."/>
            <person name="Kulathinal R.J."/>
            <person name="Kumar S."/>
            <person name="Kwok R."/>
            <person name="Lander E."/>
            <person name="Langley C.H."/>
            <person name="Lapoint R."/>
            <person name="Lazzaro B.P."/>
            <person name="Lee S.J."/>
            <person name="Levesque L."/>
            <person name="Li R."/>
            <person name="Lin C.F."/>
            <person name="Lin M.F."/>
            <person name="Lindblad-Toh K."/>
            <person name="Llopart A."/>
            <person name="Long M."/>
            <person name="Low L."/>
            <person name="Lozovsky E."/>
            <person name="Lu J."/>
            <person name="Luo M."/>
            <person name="Machado C.A."/>
            <person name="Makalowski W."/>
            <person name="Marzo M."/>
            <person name="Matsuda M."/>
            <person name="Matzkin L."/>
            <person name="McAllister B."/>
            <person name="McBride C.S."/>
            <person name="McKernan B."/>
            <person name="McKernan K."/>
            <person name="Mendez-Lago M."/>
            <person name="Minx P."/>
            <person name="Mollenhauer M.U."/>
            <person name="Montooth K."/>
            <person name="Mount S.M."/>
            <person name="Mu X."/>
            <person name="Myers E."/>
            <person name="Negre B."/>
            <person name="Newfeld S."/>
            <person name="Nielsen R."/>
            <person name="Noor M.A."/>
            <person name="O'Grady P."/>
            <person name="Pachter L."/>
            <person name="Papaceit M."/>
            <person name="Parisi M.J."/>
            <person name="Parisi M."/>
            <person name="Parts L."/>
            <person name="Pedersen J.S."/>
            <person name="Pesole G."/>
            <person name="Phillippy A.M."/>
            <person name="Ponting C.P."/>
            <person name="Pop M."/>
            <person name="Porcelli D."/>
            <person name="Powell J.R."/>
            <person name="Prohaska S."/>
            <person name="Pruitt K."/>
            <person name="Puig M."/>
            <person name="Quesneville H."/>
            <person name="Ram K.R."/>
            <person name="Rand D."/>
            <person name="Rasmussen M.D."/>
            <person name="Reed L.K."/>
            <person name="Reenan R."/>
            <person name="Reily A."/>
            <person name="Remington K.A."/>
            <person name="Rieger T.T."/>
            <person name="Ritchie M.G."/>
            <person name="Robin C."/>
            <person name="Rogers Y.H."/>
            <person name="Rohde C."/>
            <person name="Rozas J."/>
            <person name="Rubenfield M.J."/>
            <person name="Ruiz A."/>
            <person name="Russo S."/>
            <person name="Salzberg S.L."/>
            <person name="Sanchez-Gracia A."/>
            <person name="Saranga D.J."/>
            <person name="Sato H."/>
            <person name="Schaeffer S.W."/>
            <person name="Schatz M.C."/>
            <person name="Schlenke T."/>
            <person name="Schwartz R."/>
            <person name="Segarra C."/>
            <person name="Singh R.S."/>
            <person name="Sirot L."/>
            <person name="Sirota M."/>
            <person name="Sisneros N.B."/>
            <person name="Smith C.D."/>
            <person name="Smith T.F."/>
            <person name="Spieth J."/>
            <person name="Stage D.E."/>
            <person name="Stark A."/>
            <person name="Stephan W."/>
            <person name="Strausberg R.L."/>
            <person name="Strempel S."/>
            <person name="Sturgill D."/>
            <person name="Sutton G."/>
            <person name="Sutton G.G."/>
            <person name="Tao W."/>
            <person name="Teichmann S."/>
            <person name="Tobari Y.N."/>
            <person name="Tomimura Y."/>
            <person name="Tsolas J.M."/>
            <person name="Valente V.L."/>
            <person name="Venter E."/>
            <person name="Venter J.C."/>
            <person name="Vicario S."/>
            <person name="Vieira F.G."/>
            <person name="Vilella A.J."/>
            <person name="Villasante A."/>
            <person name="Walenz B."/>
            <person name="Wang J."/>
            <person name="Wasserman M."/>
            <person name="Watts T."/>
            <person name="Wilson D."/>
            <person name="Wilson R.K."/>
            <person name="Wing R.A."/>
            <person name="Wolfner M.F."/>
            <person name="Wong A."/>
            <person name="Wong G.K."/>
            <person name="Wu C.I."/>
            <person name="Wu G."/>
            <person name="Yamamoto D."/>
            <person name="Yang H.P."/>
            <person name="Yang S.P."/>
            <person name="Yorke J.A."/>
            <person name="Yoshida K."/>
            <person name="Zdobnov E."/>
            <person name="Zhang P."/>
            <person name="Zhang Y."/>
            <person name="Zimin A.V."/>
            <person name="Baldwin J."/>
            <person name="Abdouelleil A."/>
            <person name="Abdulkadir J."/>
            <person name="Abebe A."/>
            <person name="Abera B."/>
            <person name="Abreu J."/>
            <person name="Acer S.C."/>
            <person name="Aftuck L."/>
            <person name="Alexander A."/>
            <person name="An P."/>
            <person name="Anderson E."/>
            <person name="Anderson S."/>
            <person name="Arachi H."/>
            <person name="Azer M."/>
            <person name="Bachantsang P."/>
            <person name="Barry A."/>
            <person name="Bayul T."/>
            <person name="Berlin A."/>
            <person name="Bessette D."/>
            <person name="Bloom T."/>
            <person name="Blye J."/>
            <person name="Boguslavskiy L."/>
            <person name="Bonnet C."/>
            <person name="Boukhgalter B."/>
            <person name="Bourzgui I."/>
            <person name="Brown A."/>
            <person name="Cahill P."/>
            <person name="Channer S."/>
            <person name="Cheshatsang Y."/>
            <person name="Chuda L."/>
            <person name="Citroen M."/>
            <person name="Collymore A."/>
            <person name="Cooke P."/>
            <person name="Costello M."/>
            <person name="D'Aco K."/>
            <person name="Daza R."/>
            <person name="De Haan G."/>
            <person name="DeGray S."/>
            <person name="DeMaso C."/>
            <person name="Dhargay N."/>
            <person name="Dooley K."/>
            <person name="Dooley E."/>
            <person name="Doricent M."/>
            <person name="Dorje P."/>
            <person name="Dorjee K."/>
            <person name="Dupes A."/>
            <person name="Elong R."/>
            <person name="Falk J."/>
            <person name="Farina A."/>
            <person name="Faro S."/>
            <person name="Ferguson D."/>
            <person name="Fisher S."/>
            <person name="Foley C.D."/>
            <person name="Franke A."/>
            <person name="Friedrich D."/>
            <person name="Gadbois L."/>
            <person name="Gearin G."/>
            <person name="Gearin C.R."/>
            <person name="Giannoukos G."/>
            <person name="Goode T."/>
            <person name="Graham J."/>
            <person name="Grandbois E."/>
            <person name="Grewal S."/>
            <person name="Gyaltsen K."/>
            <person name="Hafez N."/>
            <person name="Hagos B."/>
            <person name="Hall J."/>
            <person name="Henson C."/>
            <person name="Hollinger A."/>
            <person name="Honan T."/>
            <person name="Huard M.D."/>
            <person name="Hughes L."/>
            <person name="Hurhula B."/>
            <person name="Husby M.E."/>
            <person name="Kamat A."/>
            <person name="Kanga B."/>
            <person name="Kashin S."/>
            <person name="Khazanovich D."/>
            <person name="Kisner P."/>
            <person name="Lance K."/>
            <person name="Lara M."/>
            <person name="Lee W."/>
            <person name="Lennon N."/>
            <person name="Letendre F."/>
            <person name="LeVine R."/>
            <person name="Lipovsky A."/>
            <person name="Liu X."/>
            <person name="Liu J."/>
            <person name="Liu S."/>
            <person name="Lokyitsang T."/>
            <person name="Lokyitsang Y."/>
            <person name="Lubonja R."/>
            <person name="Lui A."/>
            <person name="MacDonald P."/>
            <person name="Magnisalis V."/>
            <person name="Maru K."/>
            <person name="Matthews C."/>
            <person name="McCusker W."/>
            <person name="McDonough S."/>
            <person name="Mehta T."/>
            <person name="Meldrim J."/>
            <person name="Meneus L."/>
            <person name="Mihai O."/>
            <person name="Mihalev A."/>
            <person name="Mihova T."/>
            <person name="Mittelman R."/>
            <person name="Mlenga V."/>
            <person name="Montmayeur A."/>
            <person name="Mulrain L."/>
            <person name="Navidi A."/>
            <person name="Naylor J."/>
            <person name="Negash T."/>
            <person name="Nguyen T."/>
            <person name="Nguyen N."/>
            <person name="Nicol R."/>
            <person name="Norbu C."/>
            <person name="Norbu N."/>
            <person name="Novod N."/>
            <person name="O'Neill B."/>
            <person name="Osman S."/>
            <person name="Markiewicz E."/>
            <person name="Oyono O.L."/>
            <person name="Patti C."/>
            <person name="Phunkhang P."/>
            <person name="Pierre F."/>
            <person name="Priest M."/>
            <person name="Raghuraman S."/>
            <person name="Rege F."/>
            <person name="Reyes R."/>
            <person name="Rise C."/>
            <person name="Rogov P."/>
            <person name="Ross K."/>
            <person name="Ryan E."/>
            <person name="Settipalli S."/>
            <person name="Shea T."/>
            <person name="Sherpa N."/>
            <person name="Shi L."/>
            <person name="Shih D."/>
            <person name="Sparrow T."/>
            <person name="Spaulding J."/>
            <person name="Stalker J."/>
            <person name="Stange-Thomann N."/>
            <person name="Stavropoulos S."/>
            <person name="Stone C."/>
            <person name="Strader C."/>
            <person name="Tesfaye S."/>
            <person name="Thomson T."/>
            <person name="Thoulutsang Y."/>
            <person name="Thoulutsang D."/>
            <person name="Topham K."/>
            <person name="Topping I."/>
            <person name="Tsamla T."/>
            <person name="Vassiliev H."/>
            <person name="Vo A."/>
            <person name="Wangchuk T."/>
            <person name="Wangdi T."/>
            <person name="Weiand M."/>
            <person name="Wilkinson J."/>
            <person name="Wilson A."/>
            <person name="Yadav S."/>
            <person name="Young G."/>
            <person name="Yu Q."/>
            <person name="Zembek L."/>
            <person name="Zhong D."/>
            <person name="Zimmer A."/>
            <person name="Zwirko Z."/>
            <person name="Jaffe D.B."/>
            <person name="Alvarez P."/>
            <person name="Brockman W."/>
            <person name="Butler J."/>
            <person name="Chin C."/>
            <person name="Gnerre S."/>
            <person name="Grabherr M."/>
            <person name="Kleber M."/>
            <person name="Mauceli E."/>
            <person name="MacCallum I."/>
        </authorList>
    </citation>
    <scope>NUCLEOTIDE SEQUENCE [LARGE SCALE GENOMIC DNA]</scope>
    <source>
        <strain evidence="3">Tucson 14024-0371.13</strain>
    </source>
</reference>
<dbReference type="Proteomes" id="UP000007801">
    <property type="component" value="Unassembled WGS sequence"/>
</dbReference>
<evidence type="ECO:0000256" key="1">
    <source>
        <dbReference type="SAM" id="MobiDB-lite"/>
    </source>
</evidence>
<feature type="compositionally biased region" description="Basic and acidic residues" evidence="1">
    <location>
        <begin position="22"/>
        <end position="34"/>
    </location>
</feature>
<sequence length="50" mass="5813">MTLEEHHIRGNKQKYSNNKADNTQRQKHGLDGKRVQQRRVWKSAVAGLKA</sequence>
<protein>
    <submittedName>
        <fullName evidence="2">Uncharacterized protein</fullName>
    </submittedName>
</protein>
<gene>
    <name evidence="2" type="primary">Dana\GF27138</name>
    <name evidence="2" type="ORF">GF27138</name>
</gene>
<proteinExistence type="predicted"/>
<name>A0A0P8XTR5_DROAN</name>
<evidence type="ECO:0000313" key="2">
    <source>
        <dbReference type="EMBL" id="KPU78120.1"/>
    </source>
</evidence>
<dbReference type="AlphaFoldDB" id="A0A0P8XTR5"/>
<evidence type="ECO:0000313" key="3">
    <source>
        <dbReference type="Proteomes" id="UP000007801"/>
    </source>
</evidence>
<feature type="region of interest" description="Disordered" evidence="1">
    <location>
        <begin position="1"/>
        <end position="50"/>
    </location>
</feature>
<keyword evidence="3" id="KW-1185">Reference proteome</keyword>
<dbReference type="EMBL" id="CH902618">
    <property type="protein sequence ID" value="KPU78120.1"/>
    <property type="molecule type" value="Genomic_DNA"/>
</dbReference>
<organism evidence="2 3">
    <name type="scientific">Drosophila ananassae</name>
    <name type="common">Fruit fly</name>
    <dbReference type="NCBI Taxonomy" id="7217"/>
    <lineage>
        <taxon>Eukaryota</taxon>
        <taxon>Metazoa</taxon>
        <taxon>Ecdysozoa</taxon>
        <taxon>Arthropoda</taxon>
        <taxon>Hexapoda</taxon>
        <taxon>Insecta</taxon>
        <taxon>Pterygota</taxon>
        <taxon>Neoptera</taxon>
        <taxon>Endopterygota</taxon>
        <taxon>Diptera</taxon>
        <taxon>Brachycera</taxon>
        <taxon>Muscomorpha</taxon>
        <taxon>Ephydroidea</taxon>
        <taxon>Drosophilidae</taxon>
        <taxon>Drosophila</taxon>
        <taxon>Sophophora</taxon>
    </lineage>
</organism>
<accession>A0A0P8XTR5</accession>
<dbReference type="InParanoid" id="A0A0P8XTR5"/>